<proteinExistence type="inferred from homology"/>
<organism evidence="10 11">
    <name type="scientific">Klenkia taihuensis</name>
    <dbReference type="NCBI Taxonomy" id="1225127"/>
    <lineage>
        <taxon>Bacteria</taxon>
        <taxon>Bacillati</taxon>
        <taxon>Actinomycetota</taxon>
        <taxon>Actinomycetes</taxon>
        <taxon>Geodermatophilales</taxon>
        <taxon>Geodermatophilaceae</taxon>
        <taxon>Klenkia</taxon>
    </lineage>
</organism>
<dbReference type="GO" id="GO:0071949">
    <property type="term" value="F:FAD binding"/>
    <property type="evidence" value="ECO:0007669"/>
    <property type="project" value="InterPro"/>
</dbReference>
<dbReference type="SUPFAM" id="SSF54373">
    <property type="entry name" value="FAD-linked reductases, C-terminal domain"/>
    <property type="match status" value="1"/>
</dbReference>
<sequence length="345" mass="35118">MLQAGGTPRAGERQVRATVVGAGVVGLSVAHDLAISGAAVTVVADRSAHESVSGVAGGLWFPYRVTTEPGAGDVLLRSRARFEQLAATDGVPVAVREGTVVERTADPDRSWTAAAIRYREARPDEVPAGAVSGVRAALPVADTPHYLRWLAERAAVLGVLVEQAEVHDVDVAARATSADVVVVAAGARSGALLADPDPGTPVGGQVVRLANPGLTDWLLDEDDPAGLTYVIPRGEDVVCGGTAVVDPADTAVDPRVQEGILRRVTAAVPALAGQEVLGAAHGLRPARSTLRLGPVPGFAVPVVACYGHGGAGLTLSWGCAEAVVAIAGDLLDQRAAPTPSDSLTK</sequence>
<dbReference type="AlphaFoldDB" id="A0A1I1R5M2"/>
<evidence type="ECO:0000256" key="3">
    <source>
        <dbReference type="ARBA" id="ARBA00022630"/>
    </source>
</evidence>
<protein>
    <recommendedName>
        <fullName evidence="7">D-amino-acid oxidase</fullName>
        <ecNumber evidence="6">1.4.3.3</ecNumber>
    </recommendedName>
</protein>
<dbReference type="RefSeq" id="WP_229827372.1">
    <property type="nucleotide sequence ID" value="NZ_BNAC01000001.1"/>
</dbReference>
<dbReference type="PANTHER" id="PTHR11530">
    <property type="entry name" value="D-AMINO ACID OXIDASE"/>
    <property type="match status" value="1"/>
</dbReference>
<comment type="catalytic activity">
    <reaction evidence="8">
        <text>a D-alpha-amino acid + O2 + H2O = a 2-oxocarboxylate + H2O2 + NH4(+)</text>
        <dbReference type="Rhea" id="RHEA:21816"/>
        <dbReference type="ChEBI" id="CHEBI:15377"/>
        <dbReference type="ChEBI" id="CHEBI:15379"/>
        <dbReference type="ChEBI" id="CHEBI:16240"/>
        <dbReference type="ChEBI" id="CHEBI:28938"/>
        <dbReference type="ChEBI" id="CHEBI:35179"/>
        <dbReference type="ChEBI" id="CHEBI:59871"/>
        <dbReference type="EC" id="1.4.3.3"/>
    </reaction>
    <physiologicalReaction direction="left-to-right" evidence="8">
        <dbReference type="Rhea" id="RHEA:21817"/>
    </physiologicalReaction>
</comment>
<keyword evidence="4" id="KW-0274">FAD</keyword>
<dbReference type="SUPFAM" id="SSF51971">
    <property type="entry name" value="Nucleotide-binding domain"/>
    <property type="match status" value="1"/>
</dbReference>
<dbReference type="Gene3D" id="3.30.9.10">
    <property type="entry name" value="D-Amino Acid Oxidase, subunit A, domain 2"/>
    <property type="match status" value="1"/>
</dbReference>
<dbReference type="GO" id="GO:0005737">
    <property type="term" value="C:cytoplasm"/>
    <property type="evidence" value="ECO:0007669"/>
    <property type="project" value="TreeGrafter"/>
</dbReference>
<reference evidence="11" key="1">
    <citation type="submission" date="2016-10" db="EMBL/GenBank/DDBJ databases">
        <authorList>
            <person name="Varghese N."/>
            <person name="Submissions S."/>
        </authorList>
    </citation>
    <scope>NUCLEOTIDE SEQUENCE [LARGE SCALE GENOMIC DNA]</scope>
    <source>
        <strain evidence="11">DSM 45962</strain>
    </source>
</reference>
<evidence type="ECO:0000256" key="6">
    <source>
        <dbReference type="ARBA" id="ARBA00039101"/>
    </source>
</evidence>
<evidence type="ECO:0000259" key="9">
    <source>
        <dbReference type="Pfam" id="PF01266"/>
    </source>
</evidence>
<evidence type="ECO:0000313" key="10">
    <source>
        <dbReference type="EMBL" id="SFD29694.1"/>
    </source>
</evidence>
<feature type="domain" description="FAD dependent oxidoreductase" evidence="9">
    <location>
        <begin position="18"/>
        <end position="324"/>
    </location>
</feature>
<evidence type="ECO:0000256" key="1">
    <source>
        <dbReference type="ARBA" id="ARBA00001974"/>
    </source>
</evidence>
<comment type="similarity">
    <text evidence="2">Belongs to the DAMOX/DASOX family.</text>
</comment>
<name>A0A1I1R5M2_9ACTN</name>
<dbReference type="Pfam" id="PF01266">
    <property type="entry name" value="DAO"/>
    <property type="match status" value="1"/>
</dbReference>
<accession>A0A1I1R5M2</accession>
<dbReference type="Proteomes" id="UP000199022">
    <property type="component" value="Unassembled WGS sequence"/>
</dbReference>
<evidence type="ECO:0000256" key="5">
    <source>
        <dbReference type="ARBA" id="ARBA00023002"/>
    </source>
</evidence>
<evidence type="ECO:0000256" key="7">
    <source>
        <dbReference type="ARBA" id="ARBA00039751"/>
    </source>
</evidence>
<dbReference type="GO" id="GO:0003884">
    <property type="term" value="F:D-amino-acid oxidase activity"/>
    <property type="evidence" value="ECO:0007669"/>
    <property type="project" value="UniProtKB-EC"/>
</dbReference>
<evidence type="ECO:0000313" key="11">
    <source>
        <dbReference type="Proteomes" id="UP000199022"/>
    </source>
</evidence>
<evidence type="ECO:0000256" key="8">
    <source>
        <dbReference type="ARBA" id="ARBA00049547"/>
    </source>
</evidence>
<dbReference type="EMBL" id="FOMD01000003">
    <property type="protein sequence ID" value="SFD29694.1"/>
    <property type="molecule type" value="Genomic_DNA"/>
</dbReference>
<evidence type="ECO:0000256" key="4">
    <source>
        <dbReference type="ARBA" id="ARBA00022827"/>
    </source>
</evidence>
<keyword evidence="11" id="KW-1185">Reference proteome</keyword>
<dbReference type="EC" id="1.4.3.3" evidence="6"/>
<gene>
    <name evidence="10" type="ORF">SAMN05661030_3122</name>
</gene>
<keyword evidence="5" id="KW-0560">Oxidoreductase</keyword>
<dbReference type="InterPro" id="IPR023209">
    <property type="entry name" value="DAO"/>
</dbReference>
<keyword evidence="3" id="KW-0285">Flavoprotein</keyword>
<dbReference type="STRING" id="1225127.SAMN05661030_3122"/>
<evidence type="ECO:0000256" key="2">
    <source>
        <dbReference type="ARBA" id="ARBA00006730"/>
    </source>
</evidence>
<dbReference type="InterPro" id="IPR006076">
    <property type="entry name" value="FAD-dep_OxRdtase"/>
</dbReference>
<comment type="cofactor">
    <cofactor evidence="1">
        <name>FAD</name>
        <dbReference type="ChEBI" id="CHEBI:57692"/>
    </cofactor>
</comment>
<dbReference type="Gene3D" id="3.40.50.720">
    <property type="entry name" value="NAD(P)-binding Rossmann-like Domain"/>
    <property type="match status" value="1"/>
</dbReference>
<dbReference type="GO" id="GO:0019478">
    <property type="term" value="P:D-amino acid catabolic process"/>
    <property type="evidence" value="ECO:0007669"/>
    <property type="project" value="TreeGrafter"/>
</dbReference>
<dbReference type="PANTHER" id="PTHR11530:SF11">
    <property type="entry name" value="D-ASPARTATE OXIDASE"/>
    <property type="match status" value="1"/>
</dbReference>